<evidence type="ECO:0000313" key="16">
    <source>
        <dbReference type="Ensembl" id="ENSPPAP00000000218.1"/>
    </source>
</evidence>
<dbReference type="Pfam" id="PF00168">
    <property type="entry name" value="C2"/>
    <property type="match status" value="3"/>
</dbReference>
<feature type="domain" description="C2" evidence="15">
    <location>
        <begin position="177"/>
        <end position="292"/>
    </location>
</feature>
<dbReference type="Proteomes" id="UP000240080">
    <property type="component" value="Chromosome 15"/>
</dbReference>
<reference evidence="16" key="2">
    <citation type="submission" date="2025-08" db="UniProtKB">
        <authorList>
            <consortium name="Ensembl"/>
        </authorList>
    </citation>
    <scope>IDENTIFICATION</scope>
</reference>
<dbReference type="CDD" id="cd08376">
    <property type="entry name" value="C2B_MCTP_PRT"/>
    <property type="match status" value="1"/>
</dbReference>
<dbReference type="CDD" id="cd08377">
    <property type="entry name" value="C2C_MCTP_PRT"/>
    <property type="match status" value="1"/>
</dbReference>
<dbReference type="GO" id="GO:0030672">
    <property type="term" value="C:synaptic vesicle membrane"/>
    <property type="evidence" value="ECO:0007669"/>
    <property type="project" value="TreeGrafter"/>
</dbReference>
<evidence type="ECO:0000256" key="1">
    <source>
        <dbReference type="ARBA" id="ARBA00001913"/>
    </source>
</evidence>
<proteinExistence type="inferred from homology"/>
<evidence type="ECO:0000259" key="15">
    <source>
        <dbReference type="PROSITE" id="PS50004"/>
    </source>
</evidence>
<reference evidence="16 17" key="1">
    <citation type="journal article" date="2012" name="Nature">
        <title>The bonobo genome compared with the chimpanzee and human genomes.</title>
        <authorList>
            <person name="Prufer K."/>
            <person name="Munch K."/>
            <person name="Hellmann I."/>
            <person name="Akagi K."/>
            <person name="Miller J.R."/>
            <person name="Walenz B."/>
            <person name="Koren S."/>
            <person name="Sutton G."/>
            <person name="Kodira C."/>
            <person name="Winer R."/>
            <person name="Knight J.R."/>
            <person name="Mullikin J.C."/>
            <person name="Meader S.J."/>
            <person name="Ponting C.P."/>
            <person name="Lunter G."/>
            <person name="Higashino S."/>
            <person name="Hobolth A."/>
            <person name="Dutheil J."/>
            <person name="Karakoc E."/>
            <person name="Alkan C."/>
            <person name="Sajjadian S."/>
            <person name="Catacchio C.R."/>
            <person name="Ventura M."/>
            <person name="Marques-Bonet T."/>
            <person name="Eichler E.E."/>
            <person name="Andre C."/>
            <person name="Atencia R."/>
            <person name="Mugisha L."/>
            <person name="Junhold J."/>
            <person name="Patterson N."/>
            <person name="Siebauer M."/>
            <person name="Good J.M."/>
            <person name="Fischer A."/>
            <person name="Ptak S.E."/>
            <person name="Lachmann M."/>
            <person name="Symer D.E."/>
            <person name="Mailund T."/>
            <person name="Schierup M.H."/>
            <person name="Andres A.M."/>
            <person name="Kelso J."/>
            <person name="Paabo S."/>
        </authorList>
    </citation>
    <scope>NUCLEOTIDE SEQUENCE [LARGE SCALE GENOMIC DNA]</scope>
</reference>
<feature type="compositionally biased region" description="Polar residues" evidence="13">
    <location>
        <begin position="133"/>
        <end position="145"/>
    </location>
</feature>
<comment type="subcellular location">
    <subcellularLocation>
        <location evidence="2">Membrane</location>
        <topology evidence="2">Multi-pass membrane protein</topology>
    </subcellularLocation>
</comment>
<dbReference type="GO" id="GO:0005829">
    <property type="term" value="C:cytosol"/>
    <property type="evidence" value="ECO:0007669"/>
    <property type="project" value="Ensembl"/>
</dbReference>
<keyword evidence="6" id="KW-0479">Metal-binding</keyword>
<evidence type="ECO:0000256" key="6">
    <source>
        <dbReference type="ARBA" id="ARBA00022723"/>
    </source>
</evidence>
<evidence type="ECO:0000256" key="3">
    <source>
        <dbReference type="ARBA" id="ARBA00007923"/>
    </source>
</evidence>
<dbReference type="SUPFAM" id="SSF49562">
    <property type="entry name" value="C2 domain (Calcium/lipid-binding domain, CaLB)"/>
    <property type="match status" value="3"/>
</dbReference>
<comment type="cofactor">
    <cofactor evidence="1">
        <name>Ca(2+)</name>
        <dbReference type="ChEBI" id="CHEBI:29108"/>
    </cofactor>
</comment>
<dbReference type="Bgee" id="ENSPPAG00000000288">
    <property type="expression patterns" value="Expressed in adult mammalian kidney and 4 other cell types or tissues"/>
</dbReference>
<evidence type="ECO:0000256" key="4">
    <source>
        <dbReference type="ARBA" id="ARBA00022473"/>
    </source>
</evidence>
<evidence type="ECO:0000256" key="14">
    <source>
        <dbReference type="SAM" id="Phobius"/>
    </source>
</evidence>
<gene>
    <name evidence="16" type="primary">MCTP2</name>
</gene>
<dbReference type="STRING" id="9597.ENSPPAP00000000218"/>
<keyword evidence="10 14" id="KW-0472">Membrane</keyword>
<dbReference type="EMBL" id="AJFE02057036">
    <property type="status" value="NOT_ANNOTATED_CDS"/>
    <property type="molecule type" value="Genomic_DNA"/>
</dbReference>
<evidence type="ECO:0000313" key="17">
    <source>
        <dbReference type="Proteomes" id="UP000240080"/>
    </source>
</evidence>
<feature type="transmembrane region" description="Helical" evidence="14">
    <location>
        <begin position="793"/>
        <end position="814"/>
    </location>
</feature>
<dbReference type="CDD" id="cd04042">
    <property type="entry name" value="C2A_MCTP_PRT"/>
    <property type="match status" value="1"/>
</dbReference>
<evidence type="ECO:0000256" key="5">
    <source>
        <dbReference type="ARBA" id="ARBA00022692"/>
    </source>
</evidence>
<dbReference type="GeneTree" id="ENSGT00940000156291"/>
<dbReference type="InterPro" id="IPR013583">
    <property type="entry name" value="MCTP_C"/>
</dbReference>
<dbReference type="PANTHER" id="PTHR45911:SF2">
    <property type="entry name" value="MULTIPLE C2 AND TRANSMEMBRANE DOMAIN-CONTAINING PROTEIN 2"/>
    <property type="match status" value="1"/>
</dbReference>
<dbReference type="EMBL" id="AJFE02057040">
    <property type="status" value="NOT_ANNOTATED_CDS"/>
    <property type="molecule type" value="Genomic_DNA"/>
</dbReference>
<organism evidence="16 17">
    <name type="scientific">Pan paniscus</name>
    <name type="common">Pygmy chimpanzee</name>
    <name type="synonym">Bonobo</name>
    <dbReference type="NCBI Taxonomy" id="9597"/>
    <lineage>
        <taxon>Eukaryota</taxon>
        <taxon>Metazoa</taxon>
        <taxon>Chordata</taxon>
        <taxon>Craniata</taxon>
        <taxon>Vertebrata</taxon>
        <taxon>Euteleostomi</taxon>
        <taxon>Mammalia</taxon>
        <taxon>Eutheria</taxon>
        <taxon>Euarchontoglires</taxon>
        <taxon>Primates</taxon>
        <taxon>Haplorrhini</taxon>
        <taxon>Catarrhini</taxon>
        <taxon>Hominidae</taxon>
        <taxon>Pan</taxon>
    </lineage>
</organism>
<dbReference type="FunFam" id="2.60.40.150:FF:000019">
    <property type="entry name" value="Multiple C2 and transmembrane domain-containing protein 2 isoform 1"/>
    <property type="match status" value="1"/>
</dbReference>
<protein>
    <recommendedName>
        <fullName evidence="12">Multiple C2 and transmembrane domain-containing protein 2</fullName>
    </recommendedName>
</protein>
<feature type="region of interest" description="Disordered" evidence="13">
    <location>
        <begin position="20"/>
        <end position="46"/>
    </location>
</feature>
<dbReference type="FunFam" id="2.60.40.150:FF:000076">
    <property type="entry name" value="multiple C2 and transmembrane domain-containing protein 2 isoform X1"/>
    <property type="match status" value="1"/>
</dbReference>
<dbReference type="GO" id="GO:0005654">
    <property type="term" value="C:nucleoplasm"/>
    <property type="evidence" value="ECO:0007669"/>
    <property type="project" value="Ensembl"/>
</dbReference>
<comment type="similarity">
    <text evidence="3">Belongs to the MCTP family.</text>
</comment>
<dbReference type="InterPro" id="IPR000008">
    <property type="entry name" value="C2_dom"/>
</dbReference>
<dbReference type="Ensembl" id="ENSPPAT00000000824.1">
    <property type="protein sequence ID" value="ENSPPAP00000000218.1"/>
    <property type="gene ID" value="ENSPPAG00000000288.1"/>
</dbReference>
<dbReference type="EMBL" id="AJFE02057037">
    <property type="status" value="NOT_ANNOTATED_CDS"/>
    <property type="molecule type" value="Genomic_DNA"/>
</dbReference>
<reference evidence="16" key="3">
    <citation type="submission" date="2025-09" db="UniProtKB">
        <authorList>
            <consortium name="Ensembl"/>
        </authorList>
    </citation>
    <scope>IDENTIFICATION</scope>
</reference>
<keyword evidence="4" id="KW-0217">Developmental protein</keyword>
<evidence type="ECO:0000256" key="7">
    <source>
        <dbReference type="ARBA" id="ARBA00022737"/>
    </source>
</evidence>
<evidence type="ECO:0000256" key="9">
    <source>
        <dbReference type="ARBA" id="ARBA00022989"/>
    </source>
</evidence>
<dbReference type="Pfam" id="PF08372">
    <property type="entry name" value="PRT_C"/>
    <property type="match status" value="1"/>
</dbReference>
<dbReference type="AlphaFoldDB" id="A0A2R8Z636"/>
<keyword evidence="5 14" id="KW-0812">Transmembrane</keyword>
<keyword evidence="7" id="KW-0677">Repeat</keyword>
<feature type="compositionally biased region" description="Low complexity" evidence="13">
    <location>
        <begin position="69"/>
        <end position="83"/>
    </location>
</feature>
<dbReference type="InterPro" id="IPR035892">
    <property type="entry name" value="C2_domain_sf"/>
</dbReference>
<evidence type="ECO:0000256" key="11">
    <source>
        <dbReference type="ARBA" id="ARBA00053791"/>
    </source>
</evidence>
<name>A0A2R8Z636_PANPA</name>
<dbReference type="SMART" id="SM00239">
    <property type="entry name" value="C2"/>
    <property type="match status" value="3"/>
</dbReference>
<dbReference type="FunFam" id="2.60.40.150:FF:000088">
    <property type="entry name" value="multiple C2 and transmembrane domain-containing protein 2 isoform X2"/>
    <property type="match status" value="1"/>
</dbReference>
<keyword evidence="17" id="KW-1185">Reference proteome</keyword>
<evidence type="ECO:0000256" key="8">
    <source>
        <dbReference type="ARBA" id="ARBA00022837"/>
    </source>
</evidence>
<keyword evidence="8" id="KW-0106">Calcium</keyword>
<dbReference type="PROSITE" id="PS50004">
    <property type="entry name" value="C2"/>
    <property type="match status" value="3"/>
</dbReference>
<evidence type="ECO:0000256" key="2">
    <source>
        <dbReference type="ARBA" id="ARBA00004141"/>
    </source>
</evidence>
<dbReference type="EMBL" id="AJFE02057039">
    <property type="status" value="NOT_ANNOTATED_CDS"/>
    <property type="molecule type" value="Genomic_DNA"/>
</dbReference>
<feature type="region of interest" description="Disordered" evidence="13">
    <location>
        <begin position="60"/>
        <end position="163"/>
    </location>
</feature>
<comment type="function">
    <text evidence="11">Might play a role in the development of cardiac outflow tract.</text>
</comment>
<accession>A0A2R8Z636</accession>
<feature type="domain" description="C2" evidence="15">
    <location>
        <begin position="334"/>
        <end position="452"/>
    </location>
</feature>
<evidence type="ECO:0000256" key="13">
    <source>
        <dbReference type="SAM" id="MobiDB-lite"/>
    </source>
</evidence>
<evidence type="ECO:0000256" key="10">
    <source>
        <dbReference type="ARBA" id="ARBA00023136"/>
    </source>
</evidence>
<sequence>MDLDKPSVWGSLKQRTRPLLINLSKKKVKKNPSKPPDLRARHHLDRRLSLSVPDLLEAEALAPEGRPYSGPQSSYTSVPSSLSTAGIFPKSSSSSLKQSEEELNWSQEEASHLHVVETDSEEAYASPAEQRRVSSNGIFDLQKTSLGGDAPEEPEKLCGSSDLNASMTSQHFEEQSVPGEASDGLSNLPSPFAYLLTIHLKEGRNLVVRDRCGTSDPYVKFKLNGKTLYKSKVIYKNLNPVWDEIVVLPIQSLDQKLRVKVYDRDLTTSDFMGSAFVILSDLELNRTTEHILKLEDPNSLEDDMGVIVLNLNLVVKQGDFKRHRWSNRKRLSASKSSLIRNLRLSESLKKNQLWNGIISITLLEGKNVSGGSMTEMFVQLKLGDQRYKSKTLCKSANPQWQEQFDFHYFSDRMGILDIEVWGKDNKKHEERLGTCKVDISALPLKQANCLELPLDSCLGALLMLVTLTPCAGVSVSDLCVCPFADPSERKQITQRYCLQNSLKDVKDVGILQVKVLKAADLLAADFSGKSDPFCLLELGNDRLQTHTVYKNLNPEWNKVFTFPIKDIHDVLEVTVFDEDGDKPPDFLGKVAIPLLSIRDGQPNCYVLKNKDLEQAFKGVIYLEMDLIYNPVKASIRTFTPREKRFVEDSRKLSKKILSRDVDRVKRITMAIWNTMQFLKSCFQWESTLRSTIAFAVFLITVWNFELYMIPLALLLIFVYNFIRPVKVKVSSIQDSQESTDVDDEDDEDDKESEKKGLIERIYMVQDIVSTVQNILEEIASFGERIKNTFNWTVPFLSSLACLILAAATIILYFIPLRYIILIWGAVCRIETLQQPQPPAEEAQRSLGHTPTLDSSTQYCVWLSRPMLWLFQWYPRCPSEMHALWHPLYTSSSFTCTDIHTYAHTLMHGCPSCVEGQPSKKQQSQDCERLTSILK</sequence>
<dbReference type="Gene3D" id="2.60.40.150">
    <property type="entry name" value="C2 domain"/>
    <property type="match status" value="3"/>
</dbReference>
<dbReference type="EMBL" id="AJFE02057038">
    <property type="status" value="NOT_ANNOTATED_CDS"/>
    <property type="molecule type" value="Genomic_DNA"/>
</dbReference>
<keyword evidence="9 14" id="KW-1133">Transmembrane helix</keyword>
<dbReference type="PANTHER" id="PTHR45911">
    <property type="entry name" value="C2 DOMAIN-CONTAINING PROTEIN"/>
    <property type="match status" value="1"/>
</dbReference>
<feature type="transmembrane region" description="Helical" evidence="14">
    <location>
        <begin position="692"/>
        <end position="722"/>
    </location>
</feature>
<feature type="domain" description="C2" evidence="15">
    <location>
        <begin position="486"/>
        <end position="607"/>
    </location>
</feature>
<dbReference type="GO" id="GO:0046928">
    <property type="term" value="P:regulation of neurotransmitter secretion"/>
    <property type="evidence" value="ECO:0007669"/>
    <property type="project" value="TreeGrafter"/>
</dbReference>
<dbReference type="GO" id="GO:0005509">
    <property type="term" value="F:calcium ion binding"/>
    <property type="evidence" value="ECO:0007669"/>
    <property type="project" value="Ensembl"/>
</dbReference>
<evidence type="ECO:0000256" key="12">
    <source>
        <dbReference type="ARBA" id="ARBA00074930"/>
    </source>
</evidence>